<evidence type="ECO:0000313" key="2">
    <source>
        <dbReference type="EMBL" id="KAF2496727.1"/>
    </source>
</evidence>
<proteinExistence type="predicted"/>
<feature type="region of interest" description="Disordered" evidence="1">
    <location>
        <begin position="27"/>
        <end position="85"/>
    </location>
</feature>
<accession>A0A6A6R002</accession>
<organism evidence="2 3">
    <name type="scientific">Lophium mytilinum</name>
    <dbReference type="NCBI Taxonomy" id="390894"/>
    <lineage>
        <taxon>Eukaryota</taxon>
        <taxon>Fungi</taxon>
        <taxon>Dikarya</taxon>
        <taxon>Ascomycota</taxon>
        <taxon>Pezizomycotina</taxon>
        <taxon>Dothideomycetes</taxon>
        <taxon>Pleosporomycetidae</taxon>
        <taxon>Mytilinidiales</taxon>
        <taxon>Mytilinidiaceae</taxon>
        <taxon>Lophium</taxon>
    </lineage>
</organism>
<feature type="compositionally biased region" description="Gly residues" evidence="1">
    <location>
        <begin position="167"/>
        <end position="212"/>
    </location>
</feature>
<dbReference type="EMBL" id="MU004187">
    <property type="protein sequence ID" value="KAF2496727.1"/>
    <property type="molecule type" value="Genomic_DNA"/>
</dbReference>
<dbReference type="Proteomes" id="UP000799750">
    <property type="component" value="Unassembled WGS sequence"/>
</dbReference>
<protein>
    <recommendedName>
        <fullName evidence="4">Myb-like domain-containing protein</fullName>
    </recommendedName>
</protein>
<evidence type="ECO:0000313" key="3">
    <source>
        <dbReference type="Proteomes" id="UP000799750"/>
    </source>
</evidence>
<feature type="compositionally biased region" description="Polar residues" evidence="1">
    <location>
        <begin position="228"/>
        <end position="238"/>
    </location>
</feature>
<feature type="compositionally biased region" description="Low complexity" evidence="1">
    <location>
        <begin position="75"/>
        <end position="85"/>
    </location>
</feature>
<name>A0A6A6R002_9PEZI</name>
<feature type="region of interest" description="Disordered" evidence="1">
    <location>
        <begin position="155"/>
        <end position="264"/>
    </location>
</feature>
<feature type="compositionally biased region" description="Basic and acidic residues" evidence="1">
    <location>
        <begin position="50"/>
        <end position="74"/>
    </location>
</feature>
<sequence>MARNPPPPRRVSRTSTLLFALGAQDTPFAKDKTRKSAPSTPFLIGSKYKKPSDTKKAASTPKDESNNKDADKKSGAAADEAQAPGAWVEVDAAAADDAAFDKKTDFTAQQDDMLLKLKIIEAKAWKDIASEVGKEVWEVKARWKDVRPTDEARWKQLNGYGAAPANSGGGGGGGGSGGGGKSGGGGGGGGKNNGKGGGKGGGGGGGAGGGGNDGKKNDKQKSNQKNSWQKQQQQQSHNFDVAEDADDEAGIADPFADPLPDIQSGDGVVELEEDDNFSQDELVMLCRLLHRDQRNLWLRIASQFYDKTGRKVHPMDIKEKLTGVAAAEHGG</sequence>
<keyword evidence="3" id="KW-1185">Reference proteome</keyword>
<dbReference type="AlphaFoldDB" id="A0A6A6R002"/>
<evidence type="ECO:0008006" key="4">
    <source>
        <dbReference type="Google" id="ProtNLM"/>
    </source>
</evidence>
<feature type="compositionally biased region" description="Acidic residues" evidence="1">
    <location>
        <begin position="241"/>
        <end position="250"/>
    </location>
</feature>
<evidence type="ECO:0000256" key="1">
    <source>
        <dbReference type="SAM" id="MobiDB-lite"/>
    </source>
</evidence>
<reference evidence="2" key="1">
    <citation type="journal article" date="2020" name="Stud. Mycol.">
        <title>101 Dothideomycetes genomes: a test case for predicting lifestyles and emergence of pathogens.</title>
        <authorList>
            <person name="Haridas S."/>
            <person name="Albert R."/>
            <person name="Binder M."/>
            <person name="Bloem J."/>
            <person name="Labutti K."/>
            <person name="Salamov A."/>
            <person name="Andreopoulos B."/>
            <person name="Baker S."/>
            <person name="Barry K."/>
            <person name="Bills G."/>
            <person name="Bluhm B."/>
            <person name="Cannon C."/>
            <person name="Castanera R."/>
            <person name="Culley D."/>
            <person name="Daum C."/>
            <person name="Ezra D."/>
            <person name="Gonzalez J."/>
            <person name="Henrissat B."/>
            <person name="Kuo A."/>
            <person name="Liang C."/>
            <person name="Lipzen A."/>
            <person name="Lutzoni F."/>
            <person name="Magnuson J."/>
            <person name="Mondo S."/>
            <person name="Nolan M."/>
            <person name="Ohm R."/>
            <person name="Pangilinan J."/>
            <person name="Park H.-J."/>
            <person name="Ramirez L."/>
            <person name="Alfaro M."/>
            <person name="Sun H."/>
            <person name="Tritt A."/>
            <person name="Yoshinaga Y."/>
            <person name="Zwiers L.-H."/>
            <person name="Turgeon B."/>
            <person name="Goodwin S."/>
            <person name="Spatafora J."/>
            <person name="Crous P."/>
            <person name="Grigoriev I."/>
        </authorList>
    </citation>
    <scope>NUCLEOTIDE SEQUENCE</scope>
    <source>
        <strain evidence="2">CBS 269.34</strain>
    </source>
</reference>
<gene>
    <name evidence="2" type="ORF">BU16DRAFT_580805</name>
</gene>
<dbReference type="OrthoDB" id="5427780at2759"/>